<dbReference type="eggNOG" id="ENOG50303Q3">
    <property type="taxonomic scope" value="Bacteria"/>
</dbReference>
<dbReference type="RefSeq" id="WP_040275764.1">
    <property type="nucleotide sequence ID" value="NZ_JAJNCM010000017.1"/>
</dbReference>
<dbReference type="AlphaFoldDB" id="A0A098BWB4"/>
<accession>A0A098BWB4</accession>
<dbReference type="OrthoDB" id="4628830at2"/>
<dbReference type="Proteomes" id="UP000042997">
    <property type="component" value="Unassembled WGS sequence"/>
</dbReference>
<protein>
    <submittedName>
        <fullName evidence="1">Uncharacterized protein</fullName>
    </submittedName>
</protein>
<dbReference type="EMBL" id="CCSD01000112">
    <property type="protein sequence ID" value="CDZ92515.1"/>
    <property type="molecule type" value="Genomic_DNA"/>
</dbReference>
<gene>
    <name evidence="1" type="ORF">RHRU231_960044</name>
</gene>
<evidence type="ECO:0000313" key="1">
    <source>
        <dbReference type="EMBL" id="CDZ92515.1"/>
    </source>
</evidence>
<name>A0A098BWB4_9NOCA</name>
<sequence length="115" mass="12249">MVGELRADVARLEELSGRLHGLAAEASRLRVGPAAGPYAPALDALMPSVLEAARLSQENVDSALIPALAERLGETGDVMRATAREYRDQDDTSATRLVSAYLSATGDWRVDEDPA</sequence>
<proteinExistence type="predicted"/>
<evidence type="ECO:0000313" key="2">
    <source>
        <dbReference type="Proteomes" id="UP000042997"/>
    </source>
</evidence>
<organism evidence="1 2">
    <name type="scientific">Rhodococcus ruber</name>
    <dbReference type="NCBI Taxonomy" id="1830"/>
    <lineage>
        <taxon>Bacteria</taxon>
        <taxon>Bacillati</taxon>
        <taxon>Actinomycetota</taxon>
        <taxon>Actinomycetes</taxon>
        <taxon>Mycobacteriales</taxon>
        <taxon>Nocardiaceae</taxon>
        <taxon>Rhodococcus</taxon>
    </lineage>
</organism>
<reference evidence="1 2" key="1">
    <citation type="journal article" date="2014" name="Genome Announc.">
        <title>Draft Genome Sequence of Propane- and Butane-Oxidizing Actinobacterium Rhodococcus ruber IEGM 231.</title>
        <authorList>
            <person name="Ivshina I.B."/>
            <person name="Kuyukina M.S."/>
            <person name="Krivoruchko A.V."/>
            <person name="Barbe V."/>
            <person name="Fischer C."/>
        </authorList>
    </citation>
    <scope>NUCLEOTIDE SEQUENCE [LARGE SCALE GENOMIC DNA]</scope>
</reference>